<evidence type="ECO:0000313" key="3">
    <source>
        <dbReference type="EnsemblPlants" id="Bo9g075710.1"/>
    </source>
</evidence>
<dbReference type="HOGENOM" id="CLU_012390_5_2_1"/>
<reference evidence="3 4" key="1">
    <citation type="journal article" date="2014" name="Genome Biol.">
        <title>Transcriptome and methylome profiling reveals relics of genome dominance in the mesopolyploid Brassica oleracea.</title>
        <authorList>
            <person name="Parkin I.A."/>
            <person name="Koh C."/>
            <person name="Tang H."/>
            <person name="Robinson S.J."/>
            <person name="Kagale S."/>
            <person name="Clarke W.E."/>
            <person name="Town C.D."/>
            <person name="Nixon J."/>
            <person name="Krishnakumar V."/>
            <person name="Bidwell S.L."/>
            <person name="Denoeud F."/>
            <person name="Belcram H."/>
            <person name="Links M.G."/>
            <person name="Just J."/>
            <person name="Clarke C."/>
            <person name="Bender T."/>
            <person name="Huebert T."/>
            <person name="Mason A.S."/>
            <person name="Pires J.C."/>
            <person name="Barker G."/>
            <person name="Moore J."/>
            <person name="Walley P.G."/>
            <person name="Manoli S."/>
            <person name="Batley J."/>
            <person name="Edwards D."/>
            <person name="Nelson M.N."/>
            <person name="Wang X."/>
            <person name="Paterson A.H."/>
            <person name="King G."/>
            <person name="Bancroft I."/>
            <person name="Chalhoub B."/>
            <person name="Sharpe A.G."/>
        </authorList>
    </citation>
    <scope>NUCLEOTIDE SEQUENCE</scope>
    <source>
        <strain evidence="3 4">cv. TO1000</strain>
    </source>
</reference>
<dbReference type="PANTHER" id="PTHR47150:SF5">
    <property type="entry name" value="OS07G0546750 PROTEIN"/>
    <property type="match status" value="1"/>
</dbReference>
<reference evidence="3" key="2">
    <citation type="submission" date="2015-03" db="UniProtKB">
        <authorList>
            <consortium name="EnsemblPlants"/>
        </authorList>
    </citation>
    <scope>IDENTIFICATION</scope>
</reference>
<dbReference type="PANTHER" id="PTHR47150">
    <property type="entry name" value="OS12G0169200 PROTEIN"/>
    <property type="match status" value="1"/>
</dbReference>
<accession>A0A0D3E7V8</accession>
<dbReference type="AlphaFoldDB" id="A0A0D3E7V8"/>
<dbReference type="InterPro" id="IPR006912">
    <property type="entry name" value="Harbinger_derived_prot"/>
</dbReference>
<feature type="domain" description="Myb-like" evidence="2">
    <location>
        <begin position="124"/>
        <end position="195"/>
    </location>
</feature>
<dbReference type="Proteomes" id="UP000032141">
    <property type="component" value="Chromosome C9"/>
</dbReference>
<evidence type="ECO:0000313" key="4">
    <source>
        <dbReference type="Proteomes" id="UP000032141"/>
    </source>
</evidence>
<dbReference type="InterPro" id="IPR001005">
    <property type="entry name" value="SANT/Myb"/>
</dbReference>
<proteinExistence type="predicted"/>
<dbReference type="Gramene" id="Bo9g075710.1">
    <property type="protein sequence ID" value="Bo9g075710.1"/>
    <property type="gene ID" value="Bo9g075710"/>
</dbReference>
<name>A0A0D3E7V8_BRAOL</name>
<organism evidence="3 4">
    <name type="scientific">Brassica oleracea var. oleracea</name>
    <dbReference type="NCBI Taxonomy" id="109376"/>
    <lineage>
        <taxon>Eukaryota</taxon>
        <taxon>Viridiplantae</taxon>
        <taxon>Streptophyta</taxon>
        <taxon>Embryophyta</taxon>
        <taxon>Tracheophyta</taxon>
        <taxon>Spermatophyta</taxon>
        <taxon>Magnoliopsida</taxon>
        <taxon>eudicotyledons</taxon>
        <taxon>Gunneridae</taxon>
        <taxon>Pentapetalae</taxon>
        <taxon>rosids</taxon>
        <taxon>malvids</taxon>
        <taxon>Brassicales</taxon>
        <taxon>Brassicaceae</taxon>
        <taxon>Brassiceae</taxon>
        <taxon>Brassica</taxon>
    </lineage>
</organism>
<keyword evidence="4" id="KW-1185">Reference proteome</keyword>
<protein>
    <recommendedName>
        <fullName evidence="2">Myb-like domain-containing protein</fullName>
    </recommendedName>
</protein>
<evidence type="ECO:0000256" key="1">
    <source>
        <dbReference type="SAM" id="MobiDB-lite"/>
    </source>
</evidence>
<sequence>MKIYSGLDHHYRKCLVHCLGLPRWLRVDDLDGGSPRRRQNSREAGSPQIKRCIGGDGDLSRWRRSLPSFSLIRCISGDRTLLDGEIAGLRQSQQDSGIGLESSPIPLFVTQATEDSNFEQDSPVQRKERRSWTQTDDEVFISSWLNTRKDAVVGTEQKSGAFWKRIADYFAASPKVAGLEKREPLHCKNRWHKINDLVCKFCRAYEAAARQKTSGQNENNILKQTPLVFLNNYKKKFTLEHAWKEFCHDQKWCDLSTERTSEKRKAVERPPGVKAAKRNCNKPMEEGKGREEFERIWSFKQEDLCRRERLSKIGAMGVEYSETKKLYYACVTDLSQAKKLCETPTYPENFFRRHFRMKKPLLMHIVDRLSNEVDFFRQKKDGLERLGLSALHKCTAAIRLLAYGTAADTVDEYLRRGVTTSRSCLENFVEGIIHLFGDEYLRRLTPTDLQRLLHIGDYRGFPGMIGSIDCMHWEWKNCFTAWKRQYSRGSGKPTIILEAVASYDLGIWHGFFGPPGETFIQSISLPQRPKPRLFAQLQEAVQKDVEHAFGVLQARFVIVKNPALVWDKVKIGKIMRACIILHNLIVEDKRDGYTQFNLSEFQQAEDNRSSHVDLNFSTDIPSNIANMMGV</sequence>
<evidence type="ECO:0000259" key="2">
    <source>
        <dbReference type="PROSITE" id="PS50090"/>
    </source>
</evidence>
<dbReference type="PROSITE" id="PS50090">
    <property type="entry name" value="MYB_LIKE"/>
    <property type="match status" value="1"/>
</dbReference>
<dbReference type="Pfam" id="PF04827">
    <property type="entry name" value="Plant_tran"/>
    <property type="match status" value="2"/>
</dbReference>
<dbReference type="EnsemblPlants" id="Bo9g075710.1">
    <property type="protein sequence ID" value="Bo9g075710.1"/>
    <property type="gene ID" value="Bo9g075710"/>
</dbReference>
<feature type="region of interest" description="Disordered" evidence="1">
    <location>
        <begin position="30"/>
        <end position="50"/>
    </location>
</feature>